<name>A0A0F9XMD6_9ZZZZ</name>
<sequence length="298" mass="35228">MKYFLFILFLSIQVCLSQDTVSRTLVDSKITIPLEAYRELKADSNFKADSVGFIVNGKDTLVQLEKVPFGKRKTVTVPYEVKDSLFLITYKNVVFNKDKYLSQENPNRMRYWKEPLRIYFNEIVDFVDRNALKDFAIRLEDKVDSLKIEFVKSIGESNFIIYYKDADNNNEYSPDMSTKNEGFYTYWNRNNQLTNTFLKIDKDKVNPSTRVELLKWRFFQSLGYFRLQSNFPCTSYFSKCFEEVKILSDSDIELLRYHYSYGICKGSNLLDFETQHELAKDVISKNPNNKMSFIHEIE</sequence>
<dbReference type="AlphaFoldDB" id="A0A0F9XMD6"/>
<organism evidence="1">
    <name type="scientific">marine sediment metagenome</name>
    <dbReference type="NCBI Taxonomy" id="412755"/>
    <lineage>
        <taxon>unclassified sequences</taxon>
        <taxon>metagenomes</taxon>
        <taxon>ecological metagenomes</taxon>
    </lineage>
</organism>
<reference evidence="1" key="1">
    <citation type="journal article" date="2015" name="Nature">
        <title>Complex archaea that bridge the gap between prokaryotes and eukaryotes.</title>
        <authorList>
            <person name="Spang A."/>
            <person name="Saw J.H."/>
            <person name="Jorgensen S.L."/>
            <person name="Zaremba-Niedzwiedzka K."/>
            <person name="Martijn J."/>
            <person name="Lind A.E."/>
            <person name="van Eijk R."/>
            <person name="Schleper C."/>
            <person name="Guy L."/>
            <person name="Ettema T.J."/>
        </authorList>
    </citation>
    <scope>NUCLEOTIDE SEQUENCE</scope>
</reference>
<accession>A0A0F9XMD6</accession>
<dbReference type="EMBL" id="LAZR01000087">
    <property type="protein sequence ID" value="KKN93278.1"/>
    <property type="molecule type" value="Genomic_DNA"/>
</dbReference>
<gene>
    <name evidence="1" type="ORF">LCGC14_0199130</name>
</gene>
<evidence type="ECO:0000313" key="1">
    <source>
        <dbReference type="EMBL" id="KKN93278.1"/>
    </source>
</evidence>
<comment type="caution">
    <text evidence="1">The sequence shown here is derived from an EMBL/GenBank/DDBJ whole genome shotgun (WGS) entry which is preliminary data.</text>
</comment>
<proteinExistence type="predicted"/>
<protein>
    <submittedName>
        <fullName evidence="1">Uncharacterized protein</fullName>
    </submittedName>
</protein>